<keyword evidence="2" id="KW-1185">Reference proteome</keyword>
<proteinExistence type="predicted"/>
<gene>
    <name evidence="1" type="ORF">MIZ03_0953</name>
</gene>
<dbReference type="EMBL" id="AP024238">
    <property type="protein sequence ID" value="BCO26073.1"/>
    <property type="molecule type" value="Genomic_DNA"/>
</dbReference>
<sequence length="57" mass="6291">MQRVYSRSIGGAGQPKNLQSEDLIFKLQVFQNPCDAHLCTLPAGRCSSNQSARQSRP</sequence>
<dbReference type="Proteomes" id="UP000824366">
    <property type="component" value="Chromosome"/>
</dbReference>
<name>A0ABN6D383_9BURK</name>
<accession>A0ABN6D383</accession>
<reference evidence="1 2" key="1">
    <citation type="journal article" date="2021" name="Microbiol. Spectr.">
        <title>A Single Bacterium Capable of Oxidation and Reduction of Iron at Circumneutral pH.</title>
        <authorList>
            <person name="Kato S."/>
            <person name="Ohkuma M."/>
        </authorList>
    </citation>
    <scope>NUCLEOTIDE SEQUENCE [LARGE SCALE GENOMIC DNA]</scope>
    <source>
        <strain evidence="1 2">MIZ03</strain>
    </source>
</reference>
<organism evidence="1 2">
    <name type="scientific">Rhodoferax lithotrophicus</name>
    <dbReference type="NCBI Taxonomy" id="2798804"/>
    <lineage>
        <taxon>Bacteria</taxon>
        <taxon>Pseudomonadati</taxon>
        <taxon>Pseudomonadota</taxon>
        <taxon>Betaproteobacteria</taxon>
        <taxon>Burkholderiales</taxon>
        <taxon>Comamonadaceae</taxon>
        <taxon>Rhodoferax</taxon>
    </lineage>
</organism>
<evidence type="ECO:0000313" key="2">
    <source>
        <dbReference type="Proteomes" id="UP000824366"/>
    </source>
</evidence>
<evidence type="ECO:0000313" key="1">
    <source>
        <dbReference type="EMBL" id="BCO26073.1"/>
    </source>
</evidence>
<protein>
    <submittedName>
        <fullName evidence="1">Uncharacterized protein</fullName>
    </submittedName>
</protein>